<dbReference type="Proteomes" id="UP001054846">
    <property type="component" value="Chromosome"/>
</dbReference>
<evidence type="ECO:0000313" key="2">
    <source>
        <dbReference type="Proteomes" id="UP001054846"/>
    </source>
</evidence>
<sequence length="54" mass="6298">MKSFEKIADEQGWSSEIQVQILLKYIEKQARPEDFENFLLDQVDKEDATDHIGA</sequence>
<keyword evidence="2" id="KW-1185">Reference proteome</keyword>
<dbReference type="EMBL" id="CP063845">
    <property type="protein sequence ID" value="UFP93182.1"/>
    <property type="molecule type" value="Genomic_DNA"/>
</dbReference>
<reference evidence="1 2" key="1">
    <citation type="journal article" date="2021" name="Genome Biol. Evol.">
        <title>Complete Genome Sequencing of a Novel Gloeobacter Species from a Waterfall Cave in Mexico.</title>
        <authorList>
            <person name="Saw J.H."/>
            <person name="Cardona T."/>
            <person name="Montejano G."/>
        </authorList>
    </citation>
    <scope>NUCLEOTIDE SEQUENCE [LARGE SCALE GENOMIC DNA]</scope>
    <source>
        <strain evidence="1">MG652769</strain>
    </source>
</reference>
<organism evidence="1 2">
    <name type="scientific">Gloeobacter morelensis MG652769</name>
    <dbReference type="NCBI Taxonomy" id="2781736"/>
    <lineage>
        <taxon>Bacteria</taxon>
        <taxon>Bacillati</taxon>
        <taxon>Cyanobacteriota</taxon>
        <taxon>Cyanophyceae</taxon>
        <taxon>Gloeobacterales</taxon>
        <taxon>Gloeobacteraceae</taxon>
        <taxon>Gloeobacter</taxon>
        <taxon>Gloeobacter morelensis</taxon>
    </lineage>
</organism>
<proteinExistence type="predicted"/>
<evidence type="ECO:0000313" key="1">
    <source>
        <dbReference type="EMBL" id="UFP93182.1"/>
    </source>
</evidence>
<gene>
    <name evidence="1" type="ORF">ISF26_15380</name>
</gene>
<dbReference type="RefSeq" id="WP_230840183.1">
    <property type="nucleotide sequence ID" value="NZ_CP063845.1"/>
</dbReference>
<protein>
    <submittedName>
        <fullName evidence="1">Uncharacterized protein</fullName>
    </submittedName>
</protein>
<accession>A0ABY3PHQ6</accession>
<name>A0ABY3PHQ6_9CYAN</name>